<evidence type="ECO:0000256" key="5">
    <source>
        <dbReference type="ARBA" id="ARBA00022989"/>
    </source>
</evidence>
<dbReference type="GO" id="GO:0005886">
    <property type="term" value="C:plasma membrane"/>
    <property type="evidence" value="ECO:0007669"/>
    <property type="project" value="UniProtKB-SubCell"/>
</dbReference>
<dbReference type="Gene3D" id="3.40.50.300">
    <property type="entry name" value="P-loop containing nucleotide triphosphate hydrolases"/>
    <property type="match status" value="1"/>
</dbReference>
<reference evidence="10 11" key="1">
    <citation type="submission" date="2011-07" db="EMBL/GenBank/DDBJ databases">
        <title>Genome Sequence of Propionibacterium acnes SK182B-JCVI.</title>
        <authorList>
            <person name="Durkin A.S."/>
            <person name="Madupu R."/>
            <person name="Hostetler J."/>
            <person name="Radune D."/>
            <person name="Torralba M."/>
            <person name="Methe B."/>
            <person name="Sutton G."/>
            <person name="Strausberg R.L."/>
            <person name="Nelson K.E."/>
        </authorList>
    </citation>
    <scope>NUCLEOTIDE SEQUENCE [LARGE SCALE GENOMIC DNA]</scope>
    <source>
        <strain evidence="10 11">SK182B-JCVI</strain>
    </source>
</reference>
<evidence type="ECO:0000313" key="11">
    <source>
        <dbReference type="Proteomes" id="UP000007832"/>
    </source>
</evidence>
<gene>
    <name evidence="10" type="primary">cydD</name>
    <name evidence="10" type="ORF">HMPREF1162_1588</name>
</gene>
<sequence length="546" mass="57508">MAAPLDPRLVRRARATLPFLAGLCVVGVATALLILAQAWLLSRSISSVFTTHHLNGVAIWCGLLAAVFCGRAGLAWLQESLAHRASASVKSQLRGDILQARLSRPTDATMPSGTLINLVTTGLDALDGYYSKYLPQLVLAVIVPVVLAAAIGLQDVTSVIIIAVTTPLIPIFMALIGWRTEAAVAKRFEVATRLANHFADLVSGLPTLQVFGRARAQVEGLRRTEAANRSETMRTLRISFLSSFVLELLSTLSVALVAVTVGFRVAAGGMDLDTSLFILILAPEVFLPVRQVGVLYHDAADGMAAAEASFALIEAGRNDDPGDDVEIASPREVPVVVNGLTHTYPGAEHPAPDGLSLRIEPGHLIALVGHSGGGKTTALSCLLGFIDPDSGSILVGDRELVGADESVWQAWRRQLAYVPQVPAMMAGTVAENVRLGCPHAQDAVLREALDRCGASSIPLKKRIADDAEGLSAGERRRVALARALVRVEQAGAGLLVLDEPTAGLDADTEATVLEAVPASGASMLVVTHRRNIIAAADVVVDLEVLA</sequence>
<dbReference type="OrthoDB" id="9806127at2"/>
<dbReference type="InterPro" id="IPR011527">
    <property type="entry name" value="ABC1_TM_dom"/>
</dbReference>
<dbReference type="Gene3D" id="1.20.1560.10">
    <property type="entry name" value="ABC transporter type 1, transmembrane domain"/>
    <property type="match status" value="1"/>
</dbReference>
<dbReference type="Proteomes" id="UP000007832">
    <property type="component" value="Unassembled WGS sequence"/>
</dbReference>
<feature type="transmembrane region" description="Helical" evidence="7">
    <location>
        <begin position="17"/>
        <end position="37"/>
    </location>
</feature>
<comment type="subcellular location">
    <subcellularLocation>
        <location evidence="1">Cell membrane</location>
        <topology evidence="1">Multi-pass membrane protein</topology>
    </subcellularLocation>
</comment>
<dbReference type="Pfam" id="PF00664">
    <property type="entry name" value="ABC_membrane"/>
    <property type="match status" value="1"/>
</dbReference>
<dbReference type="InterPro" id="IPR036640">
    <property type="entry name" value="ABC1_TM_sf"/>
</dbReference>
<evidence type="ECO:0000256" key="6">
    <source>
        <dbReference type="ARBA" id="ARBA00023136"/>
    </source>
</evidence>
<dbReference type="PROSITE" id="PS50929">
    <property type="entry name" value="ABC_TM1F"/>
    <property type="match status" value="1"/>
</dbReference>
<evidence type="ECO:0000313" key="10">
    <source>
        <dbReference type="EMBL" id="EGR94456.1"/>
    </source>
</evidence>
<comment type="caution">
    <text evidence="10">The sequence shown here is derived from an EMBL/GenBank/DDBJ whole genome shotgun (WGS) entry which is preliminary data.</text>
</comment>
<evidence type="ECO:0000256" key="2">
    <source>
        <dbReference type="ARBA" id="ARBA00022692"/>
    </source>
</evidence>
<evidence type="ECO:0000259" key="8">
    <source>
        <dbReference type="PROSITE" id="PS50893"/>
    </source>
</evidence>
<evidence type="ECO:0000256" key="4">
    <source>
        <dbReference type="ARBA" id="ARBA00022840"/>
    </source>
</evidence>
<dbReference type="AlphaFoldDB" id="F9NY85"/>
<dbReference type="PANTHER" id="PTHR24221">
    <property type="entry name" value="ATP-BINDING CASSETTE SUB-FAMILY B"/>
    <property type="match status" value="1"/>
</dbReference>
<feature type="domain" description="ABC transporter" evidence="8">
    <location>
        <begin position="335"/>
        <end position="546"/>
    </location>
</feature>
<feature type="transmembrane region" description="Helical" evidence="7">
    <location>
        <begin position="159"/>
        <end position="178"/>
    </location>
</feature>
<dbReference type="eggNOG" id="COG4988">
    <property type="taxonomic scope" value="Bacteria"/>
</dbReference>
<organism evidence="10 11">
    <name type="scientific">[Propionibacterium] namnetense SK182B-JCVI</name>
    <dbReference type="NCBI Taxonomy" id="1051006"/>
    <lineage>
        <taxon>Bacteria</taxon>
        <taxon>Bacillati</taxon>
        <taxon>Actinomycetota</taxon>
        <taxon>Actinomycetes</taxon>
        <taxon>Propionibacteriales</taxon>
        <taxon>Propionibacteriaceae</taxon>
        <taxon>Cutibacterium</taxon>
    </lineage>
</organism>
<dbReference type="GO" id="GO:0140359">
    <property type="term" value="F:ABC-type transporter activity"/>
    <property type="evidence" value="ECO:0007669"/>
    <property type="project" value="InterPro"/>
</dbReference>
<dbReference type="CDD" id="cd18584">
    <property type="entry name" value="ABC_6TM_AarD_CydD"/>
    <property type="match status" value="1"/>
</dbReference>
<dbReference type="InterPro" id="IPR017871">
    <property type="entry name" value="ABC_transporter-like_CS"/>
</dbReference>
<feature type="transmembrane region" description="Helical" evidence="7">
    <location>
        <begin position="57"/>
        <end position="77"/>
    </location>
</feature>
<dbReference type="PANTHER" id="PTHR24221:SF590">
    <property type="entry name" value="COMPONENT LINKED WITH THE ASSEMBLY OF CYTOCHROME' TRANSPORT TRANSMEMBRANE ATP-BINDING PROTEIN ABC TRANSPORTER CYDD-RELATED"/>
    <property type="match status" value="1"/>
</dbReference>
<keyword evidence="6 7" id="KW-0472">Membrane</keyword>
<accession>F9NY85</accession>
<dbReference type="GO" id="GO:0042883">
    <property type="term" value="P:cysteine transport"/>
    <property type="evidence" value="ECO:0007669"/>
    <property type="project" value="InterPro"/>
</dbReference>
<dbReference type="InterPro" id="IPR027417">
    <property type="entry name" value="P-loop_NTPase"/>
</dbReference>
<dbReference type="GO" id="GO:0016887">
    <property type="term" value="F:ATP hydrolysis activity"/>
    <property type="evidence" value="ECO:0007669"/>
    <property type="project" value="InterPro"/>
</dbReference>
<dbReference type="SUPFAM" id="SSF52540">
    <property type="entry name" value="P-loop containing nucleoside triphosphate hydrolases"/>
    <property type="match status" value="1"/>
</dbReference>
<evidence type="ECO:0000256" key="7">
    <source>
        <dbReference type="SAM" id="Phobius"/>
    </source>
</evidence>
<dbReference type="STRING" id="1574624.GCA_001642025_01728"/>
<dbReference type="InterPro" id="IPR039421">
    <property type="entry name" value="Type_1_exporter"/>
</dbReference>
<dbReference type="InterPro" id="IPR003439">
    <property type="entry name" value="ABC_transporter-like_ATP-bd"/>
</dbReference>
<keyword evidence="4" id="KW-0067">ATP-binding</keyword>
<dbReference type="NCBIfam" id="TIGR02857">
    <property type="entry name" value="CydD"/>
    <property type="match status" value="1"/>
</dbReference>
<evidence type="ECO:0000256" key="1">
    <source>
        <dbReference type="ARBA" id="ARBA00004651"/>
    </source>
</evidence>
<dbReference type="SUPFAM" id="SSF90123">
    <property type="entry name" value="ABC transporter transmembrane region"/>
    <property type="match status" value="1"/>
</dbReference>
<feature type="transmembrane region" description="Helical" evidence="7">
    <location>
        <begin position="238"/>
        <end position="263"/>
    </location>
</feature>
<dbReference type="PROSITE" id="PS50893">
    <property type="entry name" value="ABC_TRANSPORTER_2"/>
    <property type="match status" value="1"/>
</dbReference>
<feature type="transmembrane region" description="Helical" evidence="7">
    <location>
        <begin position="133"/>
        <end position="153"/>
    </location>
</feature>
<dbReference type="InterPro" id="IPR003593">
    <property type="entry name" value="AAA+_ATPase"/>
</dbReference>
<dbReference type="PATRIC" id="fig|1051006.4.peg.2157"/>
<protein>
    <submittedName>
        <fullName evidence="10">Thiol reductant ABC exporter, CydD subunit</fullName>
    </submittedName>
</protein>
<keyword evidence="2 7" id="KW-0812">Transmembrane</keyword>
<keyword evidence="5 7" id="KW-1133">Transmembrane helix</keyword>
<dbReference type="Pfam" id="PF00005">
    <property type="entry name" value="ABC_tran"/>
    <property type="match status" value="1"/>
</dbReference>
<proteinExistence type="predicted"/>
<dbReference type="SMART" id="SM00382">
    <property type="entry name" value="AAA"/>
    <property type="match status" value="1"/>
</dbReference>
<evidence type="ECO:0000256" key="3">
    <source>
        <dbReference type="ARBA" id="ARBA00022741"/>
    </source>
</evidence>
<dbReference type="CDD" id="cd03228">
    <property type="entry name" value="ABCC_MRP_Like"/>
    <property type="match status" value="1"/>
</dbReference>
<keyword evidence="3" id="KW-0547">Nucleotide-binding</keyword>
<dbReference type="PROSITE" id="PS00211">
    <property type="entry name" value="ABC_TRANSPORTER_1"/>
    <property type="match status" value="1"/>
</dbReference>
<feature type="domain" description="ABC transmembrane type-1" evidence="9">
    <location>
        <begin position="21"/>
        <end position="301"/>
    </location>
</feature>
<dbReference type="InterPro" id="IPR014216">
    <property type="entry name" value="ABC_transptr_CydD"/>
</dbReference>
<evidence type="ECO:0000259" key="9">
    <source>
        <dbReference type="PROSITE" id="PS50929"/>
    </source>
</evidence>
<name>F9NY85_9ACTN</name>
<dbReference type="EMBL" id="AFUN01000047">
    <property type="protein sequence ID" value="EGR94456.1"/>
    <property type="molecule type" value="Genomic_DNA"/>
</dbReference>
<dbReference type="GO" id="GO:0005524">
    <property type="term" value="F:ATP binding"/>
    <property type="evidence" value="ECO:0007669"/>
    <property type="project" value="UniProtKB-KW"/>
</dbReference>